<dbReference type="PANTHER" id="PTHR16074">
    <property type="entry name" value="BARDET-BIEDL SYNDROME 7 PROTEIN"/>
    <property type="match status" value="1"/>
</dbReference>
<dbReference type="GO" id="GO:0005930">
    <property type="term" value="C:axoneme"/>
    <property type="evidence" value="ECO:0007669"/>
    <property type="project" value="TreeGrafter"/>
</dbReference>
<dbReference type="GO" id="GO:0008104">
    <property type="term" value="P:intracellular protein localization"/>
    <property type="evidence" value="ECO:0007669"/>
    <property type="project" value="TreeGrafter"/>
</dbReference>
<reference evidence="1" key="1">
    <citation type="journal article" date="2015" name="Nature">
        <title>Complex archaea that bridge the gap between prokaryotes and eukaryotes.</title>
        <authorList>
            <person name="Spang A."/>
            <person name="Saw J.H."/>
            <person name="Jorgensen S.L."/>
            <person name="Zaremba-Niedzwiedzka K."/>
            <person name="Martijn J."/>
            <person name="Lind A.E."/>
            <person name="van Eijk R."/>
            <person name="Schleper C."/>
            <person name="Guy L."/>
            <person name="Ettema T.J."/>
        </authorList>
    </citation>
    <scope>NUCLEOTIDE SEQUENCE</scope>
</reference>
<accession>A0A0F9I7U0</accession>
<sequence length="363" mass="41060">MLRKRYQLNWTFECPDAVLTCSILKCTDTHFYVFGGHDKKLYLMDNENNIIDDRVFDGWVRCSYTVDLDGDGCDEVLVGAGDGNFMVLKLNPEKQKLVGVMRYRASKKIDCCTAGDFTRDGVIELVFGSEDKTLKIFNDIKAKEPKFTFYYDSWVTACSLGFLQLPKDKIPIYGLLVGTKNGLLQLIQFVNEIPDIIWQKNFNNQINDIKVGDVLNDGFNEIILSTDDTNIKILNTEGKIISEIDTEEGRPISLLIADIDGDNANEIVSGCADGHLKVFHNTTVDSNDFELKWKTKVSASIKDVCSFSGKDGNHINIVFGGYDRTIRNVTDFEWGQKQTLEISPQIQIPEIRVGKDEELFKEL</sequence>
<feature type="non-terminal residue" evidence="1">
    <location>
        <position position="363"/>
    </location>
</feature>
<protein>
    <submittedName>
        <fullName evidence="1">Uncharacterized protein</fullName>
    </submittedName>
</protein>
<organism evidence="1">
    <name type="scientific">marine sediment metagenome</name>
    <dbReference type="NCBI Taxonomy" id="412755"/>
    <lineage>
        <taxon>unclassified sequences</taxon>
        <taxon>metagenomes</taxon>
        <taxon>ecological metagenomes</taxon>
    </lineage>
</organism>
<proteinExistence type="predicted"/>
<dbReference type="GO" id="GO:0034464">
    <property type="term" value="C:BBSome"/>
    <property type="evidence" value="ECO:0007669"/>
    <property type="project" value="TreeGrafter"/>
</dbReference>
<dbReference type="PANTHER" id="PTHR16074:SF4">
    <property type="entry name" value="BARDET-BIEDL SYNDROME 7 PROTEIN"/>
    <property type="match status" value="1"/>
</dbReference>
<dbReference type="InterPro" id="IPR011047">
    <property type="entry name" value="Quinoprotein_ADH-like_sf"/>
</dbReference>
<dbReference type="SUPFAM" id="SSF50998">
    <property type="entry name" value="Quinoprotein alcohol dehydrogenase-like"/>
    <property type="match status" value="1"/>
</dbReference>
<dbReference type="EMBL" id="LAZR01013072">
    <property type="protein sequence ID" value="KKM23701.1"/>
    <property type="molecule type" value="Genomic_DNA"/>
</dbReference>
<dbReference type="GO" id="GO:0060271">
    <property type="term" value="P:cilium assembly"/>
    <property type="evidence" value="ECO:0007669"/>
    <property type="project" value="TreeGrafter"/>
</dbReference>
<name>A0A0F9I7U0_9ZZZZ</name>
<evidence type="ECO:0000313" key="1">
    <source>
        <dbReference type="EMBL" id="KKM23701.1"/>
    </source>
</evidence>
<dbReference type="AlphaFoldDB" id="A0A0F9I7U0"/>
<gene>
    <name evidence="1" type="ORF">LCGC14_1612560</name>
</gene>
<dbReference type="InterPro" id="IPR015943">
    <property type="entry name" value="WD40/YVTN_repeat-like_dom_sf"/>
</dbReference>
<dbReference type="GO" id="GO:0036064">
    <property type="term" value="C:ciliary basal body"/>
    <property type="evidence" value="ECO:0007669"/>
    <property type="project" value="TreeGrafter"/>
</dbReference>
<dbReference type="GO" id="GO:0016020">
    <property type="term" value="C:membrane"/>
    <property type="evidence" value="ECO:0007669"/>
    <property type="project" value="TreeGrafter"/>
</dbReference>
<dbReference type="Gene3D" id="2.130.10.10">
    <property type="entry name" value="YVTN repeat-like/Quinoprotein amine dehydrogenase"/>
    <property type="match status" value="1"/>
</dbReference>
<comment type="caution">
    <text evidence="1">The sequence shown here is derived from an EMBL/GenBank/DDBJ whole genome shotgun (WGS) entry which is preliminary data.</text>
</comment>